<evidence type="ECO:0000313" key="4">
    <source>
        <dbReference type="Proteomes" id="UP000002866"/>
    </source>
</evidence>
<dbReference type="GO" id="GO:0006446">
    <property type="term" value="P:regulation of translational initiation"/>
    <property type="evidence" value="ECO:0007669"/>
    <property type="project" value="TreeGrafter"/>
</dbReference>
<dbReference type="SUPFAM" id="SSF54211">
    <property type="entry name" value="Ribosomal protein S5 domain 2-like"/>
    <property type="match status" value="1"/>
</dbReference>
<name>I2H5T9_HENB6</name>
<dbReference type="Proteomes" id="UP000002866">
    <property type="component" value="Chromosome 6"/>
</dbReference>
<protein>
    <recommendedName>
        <fullName evidence="2">Impact N-terminal domain-containing protein</fullName>
    </recommendedName>
</protein>
<dbReference type="InterPro" id="IPR001498">
    <property type="entry name" value="Impact_N"/>
</dbReference>
<dbReference type="GeneID" id="14496850"/>
<dbReference type="InterPro" id="IPR023582">
    <property type="entry name" value="Impact"/>
</dbReference>
<gene>
    <name evidence="3" type="primary">TBLA0F01990</name>
    <name evidence="3" type="ORF">TBLA_0F01990</name>
</gene>
<dbReference type="Pfam" id="PF01205">
    <property type="entry name" value="Impact_N"/>
    <property type="match status" value="1"/>
</dbReference>
<reference evidence="3 4" key="1">
    <citation type="journal article" date="2011" name="Proc. Natl. Acad. Sci. U.S.A.">
        <title>Evolutionary erosion of yeast sex chromosomes by mating-type switching accidents.</title>
        <authorList>
            <person name="Gordon J.L."/>
            <person name="Armisen D."/>
            <person name="Proux-Wera E."/>
            <person name="Oheigeartaigh S.S."/>
            <person name="Byrne K.P."/>
            <person name="Wolfe K.H."/>
        </authorList>
    </citation>
    <scope>NUCLEOTIDE SEQUENCE [LARGE SCALE GENOMIC DNA]</scope>
    <source>
        <strain evidence="4">ATCC 34711 / CBS 6284 / DSM 70876 / NBRC 10599 / NRRL Y-10934 / UCD 77-7</strain>
    </source>
</reference>
<dbReference type="InParanoid" id="I2H5T9"/>
<dbReference type="EMBL" id="HE806321">
    <property type="protein sequence ID" value="CCH61741.1"/>
    <property type="molecule type" value="Genomic_DNA"/>
</dbReference>
<dbReference type="HOGENOM" id="CLU_045276_2_2_1"/>
<dbReference type="InterPro" id="IPR036956">
    <property type="entry name" value="Impact_N_sf"/>
</dbReference>
<accession>I2H5T9</accession>
<dbReference type="PANTHER" id="PTHR16301">
    <property type="entry name" value="IMPACT-RELATED"/>
    <property type="match status" value="1"/>
</dbReference>
<dbReference type="InterPro" id="IPR020568">
    <property type="entry name" value="Ribosomal_Su5_D2-typ_SF"/>
</dbReference>
<proteinExistence type="inferred from homology"/>
<dbReference type="GO" id="GO:0005737">
    <property type="term" value="C:cytoplasm"/>
    <property type="evidence" value="ECO:0007669"/>
    <property type="project" value="TreeGrafter"/>
</dbReference>
<dbReference type="FunCoup" id="I2H5T9">
    <property type="interactions" value="15"/>
</dbReference>
<dbReference type="PANTHER" id="PTHR16301:SF17">
    <property type="entry name" value="IMPACT FAMILY MEMBER YDL177C"/>
    <property type="match status" value="1"/>
</dbReference>
<evidence type="ECO:0000256" key="1">
    <source>
        <dbReference type="ARBA" id="ARBA00007665"/>
    </source>
</evidence>
<comment type="similarity">
    <text evidence="1">Belongs to the IMPACT family.</text>
</comment>
<sequence length="126" mass="13986">MIWIVGEEVIDRKSRFVARCHSLEHEKDIPTLLTELVNSNKKISKATHPHILAWRLQNKNGNIQQGSQDGGEKGGGPVLLSLLEKNNLTGILLVVTRWHGGTQLGSARFRDISKAALNVLKLGKYI</sequence>
<feature type="domain" description="Impact N-terminal" evidence="2">
    <location>
        <begin position="12"/>
        <end position="120"/>
    </location>
</feature>
<keyword evidence="4" id="KW-1185">Reference proteome</keyword>
<dbReference type="STRING" id="1071380.I2H5T9"/>
<dbReference type="OrthoDB" id="69641at2759"/>
<organism evidence="3 4">
    <name type="scientific">Henningerozyma blattae (strain ATCC 34711 / CBS 6284 / DSM 70876 / NBRC 10599 / NRRL Y-10934 / UCD 77-7)</name>
    <name type="common">Yeast</name>
    <name type="synonym">Tetrapisispora blattae</name>
    <dbReference type="NCBI Taxonomy" id="1071380"/>
    <lineage>
        <taxon>Eukaryota</taxon>
        <taxon>Fungi</taxon>
        <taxon>Dikarya</taxon>
        <taxon>Ascomycota</taxon>
        <taxon>Saccharomycotina</taxon>
        <taxon>Saccharomycetes</taxon>
        <taxon>Saccharomycetales</taxon>
        <taxon>Saccharomycetaceae</taxon>
        <taxon>Henningerozyma</taxon>
    </lineage>
</organism>
<dbReference type="eggNOG" id="KOG3299">
    <property type="taxonomic scope" value="Eukaryota"/>
</dbReference>
<dbReference type="KEGG" id="tbl:TBLA_0F01990"/>
<dbReference type="Gene3D" id="3.30.230.30">
    <property type="entry name" value="Impact, N-terminal domain"/>
    <property type="match status" value="1"/>
</dbReference>
<dbReference type="AlphaFoldDB" id="I2H5T9"/>
<dbReference type="GO" id="GO:0140469">
    <property type="term" value="P:GCN2-mediated signaling"/>
    <property type="evidence" value="ECO:0007669"/>
    <property type="project" value="TreeGrafter"/>
</dbReference>
<evidence type="ECO:0000313" key="3">
    <source>
        <dbReference type="EMBL" id="CCH61741.1"/>
    </source>
</evidence>
<dbReference type="RefSeq" id="XP_004181260.1">
    <property type="nucleotide sequence ID" value="XM_004181212.1"/>
</dbReference>
<dbReference type="OMA" id="SHPHMYA"/>
<evidence type="ECO:0000259" key="2">
    <source>
        <dbReference type="Pfam" id="PF01205"/>
    </source>
</evidence>